<dbReference type="Proteomes" id="UP000230002">
    <property type="component" value="Unassembled WGS sequence"/>
</dbReference>
<evidence type="ECO:0000313" key="2">
    <source>
        <dbReference type="EMBL" id="PIL26043.1"/>
    </source>
</evidence>
<gene>
    <name evidence="2" type="ORF">GSI_11797</name>
</gene>
<evidence type="ECO:0000313" key="3">
    <source>
        <dbReference type="Proteomes" id="UP000230002"/>
    </source>
</evidence>
<proteinExistence type="predicted"/>
<dbReference type="EMBL" id="AYKW01000045">
    <property type="protein sequence ID" value="PIL26043.1"/>
    <property type="molecule type" value="Genomic_DNA"/>
</dbReference>
<name>A0A2G8RX01_9APHY</name>
<keyword evidence="3" id="KW-1185">Reference proteome</keyword>
<feature type="signal peptide" evidence="1">
    <location>
        <begin position="1"/>
        <end position="20"/>
    </location>
</feature>
<sequence length="178" mass="17218">MVSKLVPSLVVLSALCGSYAAPSNDNSGVANALSRIGLDTSDVIAAATLGSDSSGHTSYSVLFAIPTTTNPSGTAPDTTITQAATLVVGSADAHLDELSGGVTINEDCAIGNSSAVCTVVYKNSGGSVIQSVVVTNTLSAPAATATGTLKNGAGRLGVAGASLVSIVGAGVVLARAIV</sequence>
<feature type="chain" id="PRO_5013728646" evidence="1">
    <location>
        <begin position="21"/>
        <end position="178"/>
    </location>
</feature>
<keyword evidence="1" id="KW-0732">Signal</keyword>
<protein>
    <submittedName>
        <fullName evidence="2">Uncharacterized protein</fullName>
    </submittedName>
</protein>
<dbReference type="AlphaFoldDB" id="A0A2G8RX01"/>
<reference evidence="2 3" key="1">
    <citation type="journal article" date="2015" name="Sci. Rep.">
        <title>Chromosome-level genome map provides insights into diverse defense mechanisms in the medicinal fungus Ganoderma sinense.</title>
        <authorList>
            <person name="Zhu Y."/>
            <person name="Xu J."/>
            <person name="Sun C."/>
            <person name="Zhou S."/>
            <person name="Xu H."/>
            <person name="Nelson D.R."/>
            <person name="Qian J."/>
            <person name="Song J."/>
            <person name="Luo H."/>
            <person name="Xiang L."/>
            <person name="Li Y."/>
            <person name="Xu Z."/>
            <person name="Ji A."/>
            <person name="Wang L."/>
            <person name="Lu S."/>
            <person name="Hayward A."/>
            <person name="Sun W."/>
            <person name="Li X."/>
            <person name="Schwartz D.C."/>
            <person name="Wang Y."/>
            <person name="Chen S."/>
        </authorList>
    </citation>
    <scope>NUCLEOTIDE SEQUENCE [LARGE SCALE GENOMIC DNA]</scope>
    <source>
        <strain evidence="2 3">ZZ0214-1</strain>
    </source>
</reference>
<comment type="caution">
    <text evidence="2">The sequence shown here is derived from an EMBL/GenBank/DDBJ whole genome shotgun (WGS) entry which is preliminary data.</text>
</comment>
<organism evidence="2 3">
    <name type="scientific">Ganoderma sinense ZZ0214-1</name>
    <dbReference type="NCBI Taxonomy" id="1077348"/>
    <lineage>
        <taxon>Eukaryota</taxon>
        <taxon>Fungi</taxon>
        <taxon>Dikarya</taxon>
        <taxon>Basidiomycota</taxon>
        <taxon>Agaricomycotina</taxon>
        <taxon>Agaricomycetes</taxon>
        <taxon>Polyporales</taxon>
        <taxon>Polyporaceae</taxon>
        <taxon>Ganoderma</taxon>
    </lineage>
</organism>
<accession>A0A2G8RX01</accession>
<evidence type="ECO:0000256" key="1">
    <source>
        <dbReference type="SAM" id="SignalP"/>
    </source>
</evidence>